<keyword evidence="3" id="KW-0274">FAD</keyword>
<dbReference type="GO" id="GO:0071949">
    <property type="term" value="F:FAD binding"/>
    <property type="evidence" value="ECO:0007669"/>
    <property type="project" value="InterPro"/>
</dbReference>
<reference evidence="6 7" key="1">
    <citation type="submission" date="2016-06" db="EMBL/GenBank/DDBJ databases">
        <title>Living apart together: crosstalk between the core and supernumerary genomes in a fungal plant pathogen.</title>
        <authorList>
            <person name="Vanheule A."/>
            <person name="Audenaert K."/>
            <person name="Warris S."/>
            <person name="Van De Geest H."/>
            <person name="Schijlen E."/>
            <person name="Hofte M."/>
            <person name="De Saeger S."/>
            <person name="Haesaert G."/>
            <person name="Waalwijk C."/>
            <person name="Van Der Lee T."/>
        </authorList>
    </citation>
    <scope>NUCLEOTIDE SEQUENCE [LARGE SCALE GENOMIC DNA]</scope>
    <source>
        <strain evidence="6 7">2516</strain>
    </source>
</reference>
<keyword evidence="2" id="KW-0285">Flavoprotein</keyword>
<dbReference type="InterPro" id="IPR006094">
    <property type="entry name" value="Oxid_FAD_bind_N"/>
</dbReference>
<sequence>MKLQHLATRALNAGAGVKMLQSSPEQCCAALLEEAGLGDKVVTKGQTLWSNRIDSYWSVSAALEPDCMVLPTTAEDVSKIMKVITKNQCKFGIRGGGHGNFALSNSVDEGITVDFGYINGTTYDEEKNIVSVGPGGHWQDVYDTLIPYGLAVAGGRAGTVGVGGFVTGGGNSFYSASHGMTCDTVAGWQVVLANGEIVEANANENADLWQAMKGGSGNLGLITRIDLYPIEFAERTKPVIWGGNLLYKPESGPAAYLPAIAGGTILNAAIENTKGLVKPPAFDAYYSVPDIQADTTVSERLSVVTKELGSGQPPHFRNIWFTSSFKPNTELLLYVVDKYNKLNQDLEALMPSSESGLNTLCMFQPITKAIADKGVANGGNVMGLDFYTAEGDGIMFLLTWAAKGDKTEEDAMPLIQAYIEDIETKAKEMDAFWEWKFINYAHLTQDPLATVGEVALAKLRAASKKYDPEGVFQKLRASGVKIPF</sequence>
<evidence type="ECO:0000313" key="7">
    <source>
        <dbReference type="Proteomes" id="UP000091967"/>
    </source>
</evidence>
<evidence type="ECO:0000256" key="1">
    <source>
        <dbReference type="ARBA" id="ARBA00005466"/>
    </source>
</evidence>
<dbReference type="InterPro" id="IPR016169">
    <property type="entry name" value="FAD-bd_PCMH_sub2"/>
</dbReference>
<dbReference type="Proteomes" id="UP000091967">
    <property type="component" value="Unassembled WGS sequence"/>
</dbReference>
<proteinExistence type="inferred from homology"/>
<gene>
    <name evidence="6" type="ORF">FPOA_04069</name>
</gene>
<evidence type="ECO:0000256" key="3">
    <source>
        <dbReference type="ARBA" id="ARBA00022827"/>
    </source>
</evidence>
<dbReference type="SUPFAM" id="SSF56176">
    <property type="entry name" value="FAD-binding/transporter-associated domain-like"/>
    <property type="match status" value="1"/>
</dbReference>
<evidence type="ECO:0000313" key="6">
    <source>
        <dbReference type="EMBL" id="OBS23519.1"/>
    </source>
</evidence>
<dbReference type="EMBL" id="LYXU01000002">
    <property type="protein sequence ID" value="OBS23519.1"/>
    <property type="molecule type" value="Genomic_DNA"/>
</dbReference>
<accession>A0A1B8ASL4</accession>
<dbReference type="InterPro" id="IPR050416">
    <property type="entry name" value="FAD-linked_Oxidoreductase"/>
</dbReference>
<dbReference type="OMA" id="CKFGIRG"/>
<dbReference type="InterPro" id="IPR016166">
    <property type="entry name" value="FAD-bd_PCMH"/>
</dbReference>
<dbReference type="Pfam" id="PF01565">
    <property type="entry name" value="FAD_binding_4"/>
    <property type="match status" value="1"/>
</dbReference>
<protein>
    <recommendedName>
        <fullName evidence="5">FAD-binding PCMH-type domain-containing protein</fullName>
    </recommendedName>
</protein>
<dbReference type="GO" id="GO:0016491">
    <property type="term" value="F:oxidoreductase activity"/>
    <property type="evidence" value="ECO:0007669"/>
    <property type="project" value="UniProtKB-KW"/>
</dbReference>
<dbReference type="PROSITE" id="PS51387">
    <property type="entry name" value="FAD_PCMH"/>
    <property type="match status" value="1"/>
</dbReference>
<keyword evidence="4" id="KW-0560">Oxidoreductase</keyword>
<name>A0A1B8ASL4_FUSPO</name>
<dbReference type="AlphaFoldDB" id="A0A1B8ASL4"/>
<dbReference type="STRING" id="36050.A0A1B8ASL4"/>
<dbReference type="PANTHER" id="PTHR42973:SF53">
    <property type="entry name" value="FAD-BINDING PCMH-TYPE DOMAIN-CONTAINING PROTEIN-RELATED"/>
    <property type="match status" value="1"/>
</dbReference>
<dbReference type="PANTHER" id="PTHR42973">
    <property type="entry name" value="BINDING OXIDOREDUCTASE, PUTATIVE (AFU_ORTHOLOGUE AFUA_1G17690)-RELATED"/>
    <property type="match status" value="1"/>
</dbReference>
<dbReference type="Gene3D" id="3.30.465.10">
    <property type="match status" value="1"/>
</dbReference>
<evidence type="ECO:0000256" key="2">
    <source>
        <dbReference type="ARBA" id="ARBA00022630"/>
    </source>
</evidence>
<comment type="similarity">
    <text evidence="1">Belongs to the oxygen-dependent FAD-linked oxidoreductase family.</text>
</comment>
<comment type="caution">
    <text evidence="6">The sequence shown here is derived from an EMBL/GenBank/DDBJ whole genome shotgun (WGS) entry which is preliminary data.</text>
</comment>
<evidence type="ECO:0000256" key="4">
    <source>
        <dbReference type="ARBA" id="ARBA00023002"/>
    </source>
</evidence>
<organism evidence="6 7">
    <name type="scientific">Fusarium poae</name>
    <dbReference type="NCBI Taxonomy" id="36050"/>
    <lineage>
        <taxon>Eukaryota</taxon>
        <taxon>Fungi</taxon>
        <taxon>Dikarya</taxon>
        <taxon>Ascomycota</taxon>
        <taxon>Pezizomycotina</taxon>
        <taxon>Sordariomycetes</taxon>
        <taxon>Hypocreomycetidae</taxon>
        <taxon>Hypocreales</taxon>
        <taxon>Nectriaceae</taxon>
        <taxon>Fusarium</taxon>
    </lineage>
</organism>
<keyword evidence="7" id="KW-1185">Reference proteome</keyword>
<feature type="domain" description="FAD-binding PCMH-type" evidence="5">
    <location>
        <begin position="61"/>
        <end position="232"/>
    </location>
</feature>
<evidence type="ECO:0000259" key="5">
    <source>
        <dbReference type="PROSITE" id="PS51387"/>
    </source>
</evidence>
<dbReference type="InterPro" id="IPR036318">
    <property type="entry name" value="FAD-bd_PCMH-like_sf"/>
</dbReference>